<sequence length="203" mass="23701">MTSNTRRVPVYRQAGPCRALSESDPSLYDGEIEGDQLAYFSEPCSPERGLLRDDAIPLEEIKDIIRRVQAKHDKRKKEKSRKNENKKKKQKETMERIQSWKEDANNLLSVVELEEEEMKKMPTTQYWSSLKQRVMSYMIRERELIVQVRDRVLIRNQDAATKSSIQASLMQLRDDIATDEDFNAALRSMHVNRVELALGLTRC</sequence>
<reference evidence="2 3" key="1">
    <citation type="journal article" date="2015" name="BMC Genomics">
        <title>Insights from the genome of Ophiocordyceps polyrhachis-furcata to pathogenicity and host specificity in insect fungi.</title>
        <authorList>
            <person name="Wichadakul D."/>
            <person name="Kobmoo N."/>
            <person name="Ingsriswang S."/>
            <person name="Tangphatsornruang S."/>
            <person name="Chantasingh D."/>
            <person name="Luangsa-ard J.J."/>
            <person name="Eurwilaichitr L."/>
        </authorList>
    </citation>
    <scope>NUCLEOTIDE SEQUENCE [LARGE SCALE GENOMIC DNA]</scope>
    <source>
        <strain evidence="2 3">BCC 54312</strain>
    </source>
</reference>
<evidence type="ECO:0000256" key="1">
    <source>
        <dbReference type="SAM" id="MobiDB-lite"/>
    </source>
</evidence>
<dbReference type="EMBL" id="LKCN02000022">
    <property type="protein sequence ID" value="RCI07958.1"/>
    <property type="molecule type" value="Genomic_DNA"/>
</dbReference>
<proteinExistence type="predicted"/>
<evidence type="ECO:0000313" key="2">
    <source>
        <dbReference type="EMBL" id="RCI07958.1"/>
    </source>
</evidence>
<dbReference type="AlphaFoldDB" id="A0A367L0K6"/>
<protein>
    <submittedName>
        <fullName evidence="2">Uncharacterized protein</fullName>
    </submittedName>
</protein>
<dbReference type="Proteomes" id="UP000253664">
    <property type="component" value="Unassembled WGS sequence"/>
</dbReference>
<feature type="region of interest" description="Disordered" evidence="1">
    <location>
        <begin position="69"/>
        <end position="95"/>
    </location>
</feature>
<name>A0A367L0K6_9HYPO</name>
<evidence type="ECO:0000313" key="3">
    <source>
        <dbReference type="Proteomes" id="UP000253664"/>
    </source>
</evidence>
<feature type="compositionally biased region" description="Basic residues" evidence="1">
    <location>
        <begin position="69"/>
        <end position="90"/>
    </location>
</feature>
<accession>A0A367L0K6</accession>
<gene>
    <name evidence="2" type="ORF">L249_7855</name>
</gene>
<organism evidence="2 3">
    <name type="scientific">Ophiocordyceps polyrhachis-furcata BCC 54312</name>
    <dbReference type="NCBI Taxonomy" id="1330021"/>
    <lineage>
        <taxon>Eukaryota</taxon>
        <taxon>Fungi</taxon>
        <taxon>Dikarya</taxon>
        <taxon>Ascomycota</taxon>
        <taxon>Pezizomycotina</taxon>
        <taxon>Sordariomycetes</taxon>
        <taxon>Hypocreomycetidae</taxon>
        <taxon>Hypocreales</taxon>
        <taxon>Ophiocordycipitaceae</taxon>
        <taxon>Ophiocordyceps</taxon>
    </lineage>
</organism>
<dbReference type="OrthoDB" id="4919887at2759"/>
<keyword evidence="3" id="KW-1185">Reference proteome</keyword>
<comment type="caution">
    <text evidence="2">The sequence shown here is derived from an EMBL/GenBank/DDBJ whole genome shotgun (WGS) entry which is preliminary data.</text>
</comment>